<keyword evidence="6" id="KW-0067">ATP-binding</keyword>
<dbReference type="GO" id="GO:0044773">
    <property type="term" value="P:mitotic DNA damage checkpoint signaling"/>
    <property type="evidence" value="ECO:0007669"/>
    <property type="project" value="TreeGrafter"/>
</dbReference>
<sequence>MDSQVIQMENIPDNVRPNGNKEIKNKDRELEDRSWYIFTILIRIGRPSFPKEISERCTIFSISPVEVEALCCIPESPICMIEGHMVSLSEFSTSLFYDVSPRFADPLDLVVPDTPVSNSSPSRTCRKGACLHSAFQSSSWKGNSRAIQDNNTITPPLFGIDLNIDSTSVAHRKSSCHDTTACMSKLDTDAIGVAVTCTDIDMVHIVSSASKDLPLVEIDYAKPVDLSLKYSRKRPRKDQLLTNIGPKSPPKPLKVARSIFPESFNSVEPFPPTEQYFSNPPAEPVNPEVADGANQVKTDMNNSDRSHYQWTLDYTITRQSPICHPKKAIVFDIQDDSKPNCLLDGSHANETITNNANLLQRRHGAIAEDIGNKDNSIGATMSTFLKSKSPNRDDCTVHNESDRLGLEDHPMYSHAMFASDCQNKFNFENAIYHKDDTSKVEDKNIADDGRQSDRITLDLILNSISEREGQKNSLLCSEAKEGGPAGCNRQNNVELNHRVLEISVLPVQDPDHSCMQINKIDVRNQHVMGEDVNLFNEDEFKKESWLAQTNSEEENTHKCNYDNITKYTDGNISMDKEALTTKNNSLPKMLDASYVKGMAATEVILSQEYNNVSSTQKKKGHAKGLAFHNGATAGDTTSSQKRVESRCVPIFKFFTVEEEEGSGGYGTVYKARRKQDAKIFAIKCPLEQTPKTSVTNEFLMLQRFGGSNFIIKLEDVVQNNGQDCLILEYVVHDKPEVLRREIIISELQWYGFCMFKALAALHKQGVIHRDVKPGNFLFSRNIRRGYLIDFNLALDQYDSISNNSVISVSAKTSQRSYMGEIGASCQRSVTNGKSATLKKPNIFGSQTEVGIASHLKASSYPRKEEMKISIKPLSTWCENKENSAVYLKHLLPLGSNDIKSHRKFGQEILNTDIRSKLGASLHPKNVASGWRQSGPEAAREPLPTQGRKELLNLVQEARQNSQQQTSSFRVGSGGNELLHHMGDWKQMLAIKDIAKMRGVEEIWELSKLHDRQQSLPQDLHSVQFE</sequence>
<dbReference type="FunFam" id="1.10.510.10:FF:001893">
    <property type="entry name" value="Probable serine/threonine-protein kinase DDB_G0291918"/>
    <property type="match status" value="1"/>
</dbReference>
<evidence type="ECO:0000256" key="4">
    <source>
        <dbReference type="ARBA" id="ARBA00022741"/>
    </source>
</evidence>
<comment type="caution">
    <text evidence="9">The sequence shown here is derived from an EMBL/GenBank/DDBJ whole genome shotgun (WGS) entry which is preliminary data.</text>
</comment>
<dbReference type="InterPro" id="IPR011009">
    <property type="entry name" value="Kinase-like_dom_sf"/>
</dbReference>
<organism evidence="9 10">
    <name type="scientific">Taxus chinensis</name>
    <name type="common">Chinese yew</name>
    <name type="synonym">Taxus wallichiana var. chinensis</name>
    <dbReference type="NCBI Taxonomy" id="29808"/>
    <lineage>
        <taxon>Eukaryota</taxon>
        <taxon>Viridiplantae</taxon>
        <taxon>Streptophyta</taxon>
        <taxon>Embryophyta</taxon>
        <taxon>Tracheophyta</taxon>
        <taxon>Spermatophyta</taxon>
        <taxon>Pinopsida</taxon>
        <taxon>Pinidae</taxon>
        <taxon>Conifers II</taxon>
        <taxon>Cupressales</taxon>
        <taxon>Taxaceae</taxon>
        <taxon>Taxus</taxon>
    </lineage>
</organism>
<evidence type="ECO:0000256" key="1">
    <source>
        <dbReference type="ARBA" id="ARBA00012513"/>
    </source>
</evidence>
<protein>
    <recommendedName>
        <fullName evidence="1">non-specific serine/threonine protein kinase</fullName>
        <ecNumber evidence="1">2.7.11.1</ecNumber>
    </recommendedName>
</protein>
<keyword evidence="3" id="KW-0808">Transferase</keyword>
<feature type="region of interest" description="Disordered" evidence="7">
    <location>
        <begin position="925"/>
        <end position="945"/>
    </location>
</feature>
<evidence type="ECO:0000313" key="10">
    <source>
        <dbReference type="Proteomes" id="UP000824469"/>
    </source>
</evidence>
<dbReference type="PROSITE" id="PS50011">
    <property type="entry name" value="PROTEIN_KINASE_DOM"/>
    <property type="match status" value="1"/>
</dbReference>
<dbReference type="InterPro" id="IPR000719">
    <property type="entry name" value="Prot_kinase_dom"/>
</dbReference>
<dbReference type="PANTHER" id="PTHR44167:SF23">
    <property type="entry name" value="CDC7 KINASE, ISOFORM A-RELATED"/>
    <property type="match status" value="1"/>
</dbReference>
<evidence type="ECO:0000256" key="2">
    <source>
        <dbReference type="ARBA" id="ARBA00022527"/>
    </source>
</evidence>
<evidence type="ECO:0000256" key="5">
    <source>
        <dbReference type="ARBA" id="ARBA00022777"/>
    </source>
</evidence>
<dbReference type="OMA" id="HIMIHEW"/>
<keyword evidence="10" id="KW-1185">Reference proteome</keyword>
<reference evidence="9 10" key="1">
    <citation type="journal article" date="2021" name="Nat. Plants">
        <title>The Taxus genome provides insights into paclitaxel biosynthesis.</title>
        <authorList>
            <person name="Xiong X."/>
            <person name="Gou J."/>
            <person name="Liao Q."/>
            <person name="Li Y."/>
            <person name="Zhou Q."/>
            <person name="Bi G."/>
            <person name="Li C."/>
            <person name="Du R."/>
            <person name="Wang X."/>
            <person name="Sun T."/>
            <person name="Guo L."/>
            <person name="Liang H."/>
            <person name="Lu P."/>
            <person name="Wu Y."/>
            <person name="Zhang Z."/>
            <person name="Ro D.K."/>
            <person name="Shang Y."/>
            <person name="Huang S."/>
            <person name="Yan J."/>
        </authorList>
    </citation>
    <scope>NUCLEOTIDE SEQUENCE [LARGE SCALE GENOMIC DNA]</scope>
    <source>
        <strain evidence="9">Ta-2019</strain>
    </source>
</reference>
<evidence type="ECO:0000256" key="6">
    <source>
        <dbReference type="ARBA" id="ARBA00022840"/>
    </source>
</evidence>
<evidence type="ECO:0000259" key="8">
    <source>
        <dbReference type="PROSITE" id="PS50011"/>
    </source>
</evidence>
<accession>A0AA38GXK3</accession>
<keyword evidence="5" id="KW-0418">Kinase</keyword>
<keyword evidence="2" id="KW-0723">Serine/threonine-protein kinase</keyword>
<dbReference type="GO" id="GO:0005634">
    <property type="term" value="C:nucleus"/>
    <property type="evidence" value="ECO:0007669"/>
    <property type="project" value="TreeGrafter"/>
</dbReference>
<dbReference type="EMBL" id="JAHRHJ020000001">
    <property type="protein sequence ID" value="KAH9331359.1"/>
    <property type="molecule type" value="Genomic_DNA"/>
</dbReference>
<keyword evidence="4" id="KW-0547">Nucleotide-binding</keyword>
<dbReference type="EC" id="2.7.11.1" evidence="1"/>
<dbReference type="GO" id="GO:0005524">
    <property type="term" value="F:ATP binding"/>
    <property type="evidence" value="ECO:0007669"/>
    <property type="project" value="UniProtKB-KW"/>
</dbReference>
<evidence type="ECO:0000256" key="7">
    <source>
        <dbReference type="SAM" id="MobiDB-lite"/>
    </source>
</evidence>
<dbReference type="Gene3D" id="1.10.510.10">
    <property type="entry name" value="Transferase(Phosphotransferase) domain 1"/>
    <property type="match status" value="1"/>
</dbReference>
<dbReference type="AlphaFoldDB" id="A0AA38GXK3"/>
<dbReference type="SMART" id="SM00220">
    <property type="entry name" value="S_TKc"/>
    <property type="match status" value="1"/>
</dbReference>
<dbReference type="Proteomes" id="UP000824469">
    <property type="component" value="Unassembled WGS sequence"/>
</dbReference>
<dbReference type="SUPFAM" id="SSF56112">
    <property type="entry name" value="Protein kinase-like (PK-like)"/>
    <property type="match status" value="1"/>
</dbReference>
<feature type="domain" description="Protein kinase" evidence="8">
    <location>
        <begin position="654"/>
        <end position="978"/>
    </location>
</feature>
<dbReference type="GO" id="GO:0004674">
    <property type="term" value="F:protein serine/threonine kinase activity"/>
    <property type="evidence" value="ECO:0007669"/>
    <property type="project" value="UniProtKB-KW"/>
</dbReference>
<feature type="non-terminal residue" evidence="9">
    <location>
        <position position="1025"/>
    </location>
</feature>
<dbReference type="InterPro" id="IPR008271">
    <property type="entry name" value="Ser/Thr_kinase_AS"/>
</dbReference>
<name>A0AA38GXK3_TAXCH</name>
<dbReference type="Gene3D" id="3.30.200.20">
    <property type="entry name" value="Phosphorylase Kinase, domain 1"/>
    <property type="match status" value="1"/>
</dbReference>
<dbReference type="PROSITE" id="PS00108">
    <property type="entry name" value="PROTEIN_KINASE_ST"/>
    <property type="match status" value="1"/>
</dbReference>
<proteinExistence type="predicted"/>
<dbReference type="PANTHER" id="PTHR44167">
    <property type="entry name" value="OVARIAN-SPECIFIC SERINE/THREONINE-PROTEIN KINASE LOK-RELATED"/>
    <property type="match status" value="1"/>
</dbReference>
<evidence type="ECO:0000313" key="9">
    <source>
        <dbReference type="EMBL" id="KAH9331359.1"/>
    </source>
</evidence>
<gene>
    <name evidence="9" type="ORF">KI387_003467</name>
</gene>
<evidence type="ECO:0000256" key="3">
    <source>
        <dbReference type="ARBA" id="ARBA00022679"/>
    </source>
</evidence>
<dbReference type="Pfam" id="PF00069">
    <property type="entry name" value="Pkinase"/>
    <property type="match status" value="1"/>
</dbReference>